<evidence type="ECO:0000256" key="2">
    <source>
        <dbReference type="SAM" id="Phobius"/>
    </source>
</evidence>
<feature type="region of interest" description="Disordered" evidence="1">
    <location>
        <begin position="107"/>
        <end position="133"/>
    </location>
</feature>
<keyword evidence="2" id="KW-0812">Transmembrane</keyword>
<protein>
    <submittedName>
        <fullName evidence="3">Oidioi.mRNA.OKI2018_I69.chr2.g4431.t1.cds</fullName>
    </submittedName>
</protein>
<feature type="compositionally biased region" description="Polar residues" evidence="1">
    <location>
        <begin position="27"/>
        <end position="44"/>
    </location>
</feature>
<gene>
    <name evidence="3" type="ORF">OKIOD_LOCUS13196</name>
</gene>
<proteinExistence type="predicted"/>
<dbReference type="EMBL" id="OU015567">
    <property type="protein sequence ID" value="CAG5109967.1"/>
    <property type="molecule type" value="Genomic_DNA"/>
</dbReference>
<reference evidence="3 4" key="1">
    <citation type="submission" date="2021-04" db="EMBL/GenBank/DDBJ databases">
        <authorList>
            <person name="Bliznina A."/>
        </authorList>
    </citation>
    <scope>NUCLEOTIDE SEQUENCE [LARGE SCALE GENOMIC DNA]</scope>
</reference>
<feature type="region of interest" description="Disordered" evidence="1">
    <location>
        <begin position="1"/>
        <end position="57"/>
    </location>
</feature>
<name>A0ABN7T3X0_OIKDI</name>
<keyword evidence="4" id="KW-1185">Reference proteome</keyword>
<keyword evidence="2" id="KW-1133">Transmembrane helix</keyword>
<sequence length="293" mass="33583">MIERLPSGRGETNEKGRASSGSSSSSIKLEQNQREVQFSPFSKSSIEKLRKAHEREKHLKKKDCCKMNEYLLQVTPESSYDLSEGPFIPNRTAWPTRKVDTETDLEAVQTPEAARSPKIGKNANPKGVDSKGRRQSYLWTPDAVDEGMYSTYLSQKIVFTKEYPYAKAIQVLVRKDRLHVHEEPKEMKKPKWRLQLCALLCCPFLGLLAILHNFRATNAFNLQNVKSQRDNMRFSRWFSVFAIMLGTITWTTLLVLRKHKKSQPSYDLSEVLFDSFNSTINETTTDSSSSIVH</sequence>
<dbReference type="Proteomes" id="UP001158576">
    <property type="component" value="Chromosome 2"/>
</dbReference>
<organism evidence="3 4">
    <name type="scientific">Oikopleura dioica</name>
    <name type="common">Tunicate</name>
    <dbReference type="NCBI Taxonomy" id="34765"/>
    <lineage>
        <taxon>Eukaryota</taxon>
        <taxon>Metazoa</taxon>
        <taxon>Chordata</taxon>
        <taxon>Tunicata</taxon>
        <taxon>Appendicularia</taxon>
        <taxon>Copelata</taxon>
        <taxon>Oikopleuridae</taxon>
        <taxon>Oikopleura</taxon>
    </lineage>
</organism>
<accession>A0ABN7T3X0</accession>
<evidence type="ECO:0000256" key="1">
    <source>
        <dbReference type="SAM" id="MobiDB-lite"/>
    </source>
</evidence>
<feature type="transmembrane region" description="Helical" evidence="2">
    <location>
        <begin position="234"/>
        <end position="256"/>
    </location>
</feature>
<keyword evidence="2" id="KW-0472">Membrane</keyword>
<evidence type="ECO:0000313" key="3">
    <source>
        <dbReference type="EMBL" id="CAG5109967.1"/>
    </source>
</evidence>
<feature type="transmembrane region" description="Helical" evidence="2">
    <location>
        <begin position="194"/>
        <end position="214"/>
    </location>
</feature>
<evidence type="ECO:0000313" key="4">
    <source>
        <dbReference type="Proteomes" id="UP001158576"/>
    </source>
</evidence>
<feature type="compositionally biased region" description="Basic and acidic residues" evidence="1">
    <location>
        <begin position="45"/>
        <end position="57"/>
    </location>
</feature>